<dbReference type="PROSITE" id="PS52016">
    <property type="entry name" value="TONB_DEPENDENT_REC_3"/>
    <property type="match status" value="1"/>
</dbReference>
<dbReference type="eggNOG" id="COG1629">
    <property type="taxonomic scope" value="Bacteria"/>
</dbReference>
<evidence type="ECO:0000313" key="14">
    <source>
        <dbReference type="Proteomes" id="UP000017837"/>
    </source>
</evidence>
<dbReference type="AlphaFoldDB" id="V4P015"/>
<comment type="caution">
    <text evidence="13">The sequence shown here is derived from an EMBL/GenBank/DDBJ whole genome shotgun (WGS) entry which is preliminary data.</text>
</comment>
<dbReference type="Gene3D" id="2.40.170.20">
    <property type="entry name" value="TonB-dependent receptor, beta-barrel domain"/>
    <property type="match status" value="1"/>
</dbReference>
<dbReference type="EMBL" id="AWGB01000088">
    <property type="protein sequence ID" value="ESQ81501.1"/>
    <property type="molecule type" value="Genomic_DNA"/>
</dbReference>
<feature type="signal peptide" evidence="10">
    <location>
        <begin position="1"/>
        <end position="24"/>
    </location>
</feature>
<protein>
    <recommendedName>
        <fullName evidence="15">TonB-denpendent receptor</fullName>
    </recommendedName>
</protein>
<evidence type="ECO:0000256" key="4">
    <source>
        <dbReference type="ARBA" id="ARBA00022692"/>
    </source>
</evidence>
<evidence type="ECO:0000259" key="12">
    <source>
        <dbReference type="Pfam" id="PF07715"/>
    </source>
</evidence>
<dbReference type="Pfam" id="PF00593">
    <property type="entry name" value="TonB_dep_Rec_b-barrel"/>
    <property type="match status" value="1"/>
</dbReference>
<keyword evidence="7 8" id="KW-0998">Cell outer membrane</keyword>
<name>V4P015_9CAUL</name>
<dbReference type="STRING" id="1121022.GCA_000376105_04361"/>
<evidence type="ECO:0008006" key="15">
    <source>
        <dbReference type="Google" id="ProtNLM"/>
    </source>
</evidence>
<keyword evidence="14" id="KW-1185">Reference proteome</keyword>
<dbReference type="InterPro" id="IPR036942">
    <property type="entry name" value="Beta-barrel_TonB_sf"/>
</dbReference>
<dbReference type="RefSeq" id="WP_018084044.1">
    <property type="nucleotide sequence ID" value="NZ_AQWM01000058.1"/>
</dbReference>
<keyword evidence="2 8" id="KW-0813">Transport</keyword>
<dbReference type="Pfam" id="PF07715">
    <property type="entry name" value="Plug"/>
    <property type="match status" value="1"/>
</dbReference>
<keyword evidence="10" id="KW-0732">Signal</keyword>
<dbReference type="eggNOG" id="COG4771">
    <property type="taxonomic scope" value="Bacteria"/>
</dbReference>
<feature type="chain" id="PRO_5004724267" description="TonB-denpendent receptor" evidence="10">
    <location>
        <begin position="25"/>
        <end position="889"/>
    </location>
</feature>
<dbReference type="PANTHER" id="PTHR40980">
    <property type="entry name" value="PLUG DOMAIN-CONTAINING PROTEIN"/>
    <property type="match status" value="1"/>
</dbReference>
<sequence>MTFKQYALLSTAFAGLLSASSVLAQDAATTAEAAPAPDVATEVVVTGFRKSLASALNNKKRDERISDGISAEDLGKFPSENIAEAIQRIPGVQMANVNGRGATISIRGLGPQYAMTTVNGQTFKSADFTDGFRYDIIQTELASSIQVYKSPSADMDAGGLAGTVNIETVHPLDRKKREIVISVKGQQSQLSGDGLTPKASISYVDQFDGGKLGVFLGANYQELSDRADYLWMDRWTTQADANGTSVVTPRRLRYRRIDRDTLRQQFNAAIQYRPIDGLEFGLTAIHAKDNTRYDVNQQVFLFNTARINILESDGLTATKTTQTNYTLENNRQLETRNLSSDALTGTVKWSGTENWTMKGVLHYTQGKARLTEEAAILGINIASSTLDISDPSDIKFTTSVDLANPASYEYSLLNRNEYPDGAQHLDHSDETAAQADATRWIDKGILSSVTFGGKLKRETLSRYSTRRDLGGSLAEDDTPVFATHNIPVTDFLDGNSSIAHAWVAPDILAYRDTFAASGVDVPTVFDPAGTYDVSRNISAAYAMANLKGEVFSVPFHGNVGVRYEDTKQVVKGYLTSGSNPLNENVSNVIGTYETPSNYSNTLPSANMTFAFTPNLLLRAAAAKVLVRPILDSSSNLATTVSSSTDSNNVTNVSVALAAATLKPLTANQFDLGLEWYYGAGNGLSVSGFLKDVKNGTFSDIVCPTGFEGTSLSTNADGDCVSSTGSVYTITETRNDPSIVKIKGFELNWQQSFDDWLPVKGFGVITNYTHVEPSSKGTSGFHLANLSENTANATGYWENQTFSARLSANYRSAYTQTSAESFFAREGHTIEGRTLYDMTLGYTINDQLSVSFGALNITNEKEGAYKDMAGRWQMTSVTGSSYYISLQYKM</sequence>
<dbReference type="InterPro" id="IPR010104">
    <property type="entry name" value="TonB_rcpt_bac"/>
</dbReference>
<dbReference type="PANTHER" id="PTHR40980:SF3">
    <property type="entry name" value="TONB-DEPENDENT RECEPTOR-LIKE BETA-BARREL DOMAIN-CONTAINING PROTEIN"/>
    <property type="match status" value="1"/>
</dbReference>
<comment type="similarity">
    <text evidence="8 9">Belongs to the TonB-dependent receptor family.</text>
</comment>
<dbReference type="OrthoDB" id="8728606at2"/>
<dbReference type="InterPro" id="IPR039426">
    <property type="entry name" value="TonB-dep_rcpt-like"/>
</dbReference>
<dbReference type="Gene3D" id="2.170.130.10">
    <property type="entry name" value="TonB-dependent receptor, plug domain"/>
    <property type="match status" value="1"/>
</dbReference>
<dbReference type="InterPro" id="IPR012910">
    <property type="entry name" value="Plug_dom"/>
</dbReference>
<keyword evidence="5 9" id="KW-0798">TonB box</keyword>
<dbReference type="InterPro" id="IPR037066">
    <property type="entry name" value="Plug_dom_sf"/>
</dbReference>
<dbReference type="PATRIC" id="fig|1121022.4.peg.4485"/>
<comment type="subcellular location">
    <subcellularLocation>
        <location evidence="1 8">Cell outer membrane</location>
        <topology evidence="1 8">Multi-pass membrane protein</topology>
    </subcellularLocation>
</comment>
<evidence type="ECO:0000256" key="2">
    <source>
        <dbReference type="ARBA" id="ARBA00022448"/>
    </source>
</evidence>
<evidence type="ECO:0000256" key="7">
    <source>
        <dbReference type="ARBA" id="ARBA00023237"/>
    </source>
</evidence>
<reference evidence="13 14" key="1">
    <citation type="journal article" date="2014" name="Nature">
        <title>Sequential evolution of bacterial morphology by co-option of a developmental regulator.</title>
        <authorList>
            <person name="Jiang C."/>
            <person name="Brown P.J."/>
            <person name="Ducret A."/>
            <person name="Brun Y.V."/>
        </authorList>
    </citation>
    <scope>NUCLEOTIDE SEQUENCE [LARGE SCALE GENOMIC DNA]</scope>
    <source>
        <strain evidence="13 14">DSM 16100</strain>
    </source>
</reference>
<evidence type="ECO:0000313" key="13">
    <source>
        <dbReference type="EMBL" id="ESQ81501.1"/>
    </source>
</evidence>
<keyword evidence="6 8" id="KW-0472">Membrane</keyword>
<dbReference type="CDD" id="cd01347">
    <property type="entry name" value="ligand_gated_channel"/>
    <property type="match status" value="1"/>
</dbReference>
<dbReference type="SUPFAM" id="SSF56935">
    <property type="entry name" value="Porins"/>
    <property type="match status" value="1"/>
</dbReference>
<gene>
    <name evidence="13" type="ORF">ABENE_21905</name>
</gene>
<accession>V4P015</accession>
<evidence type="ECO:0000256" key="6">
    <source>
        <dbReference type="ARBA" id="ARBA00023136"/>
    </source>
</evidence>
<evidence type="ECO:0000256" key="9">
    <source>
        <dbReference type="RuleBase" id="RU003357"/>
    </source>
</evidence>
<evidence type="ECO:0000256" key="3">
    <source>
        <dbReference type="ARBA" id="ARBA00022452"/>
    </source>
</evidence>
<keyword evidence="3 8" id="KW-1134">Transmembrane beta strand</keyword>
<evidence type="ECO:0000259" key="11">
    <source>
        <dbReference type="Pfam" id="PF00593"/>
    </source>
</evidence>
<evidence type="ECO:0000256" key="10">
    <source>
        <dbReference type="SAM" id="SignalP"/>
    </source>
</evidence>
<organism evidence="13 14">
    <name type="scientific">Asticcacaulis benevestitus DSM 16100 = ATCC BAA-896</name>
    <dbReference type="NCBI Taxonomy" id="1121022"/>
    <lineage>
        <taxon>Bacteria</taxon>
        <taxon>Pseudomonadati</taxon>
        <taxon>Pseudomonadota</taxon>
        <taxon>Alphaproteobacteria</taxon>
        <taxon>Caulobacterales</taxon>
        <taxon>Caulobacteraceae</taxon>
        <taxon>Asticcacaulis</taxon>
    </lineage>
</organism>
<evidence type="ECO:0000256" key="1">
    <source>
        <dbReference type="ARBA" id="ARBA00004571"/>
    </source>
</evidence>
<dbReference type="InterPro" id="IPR000531">
    <property type="entry name" value="Beta-barrel_TonB"/>
</dbReference>
<feature type="domain" description="TonB-dependent receptor-like beta-barrel" evidence="11">
    <location>
        <begin position="398"/>
        <end position="856"/>
    </location>
</feature>
<keyword evidence="4 8" id="KW-0812">Transmembrane</keyword>
<feature type="domain" description="TonB-dependent receptor plug" evidence="12">
    <location>
        <begin position="68"/>
        <end position="163"/>
    </location>
</feature>
<evidence type="ECO:0000256" key="5">
    <source>
        <dbReference type="ARBA" id="ARBA00023077"/>
    </source>
</evidence>
<proteinExistence type="inferred from homology"/>
<evidence type="ECO:0000256" key="8">
    <source>
        <dbReference type="PROSITE-ProRule" id="PRU01360"/>
    </source>
</evidence>
<dbReference type="Proteomes" id="UP000017837">
    <property type="component" value="Unassembled WGS sequence"/>
</dbReference>
<dbReference type="NCBIfam" id="TIGR01782">
    <property type="entry name" value="TonB-Xanth-Caul"/>
    <property type="match status" value="1"/>
</dbReference>
<dbReference type="GO" id="GO:0009279">
    <property type="term" value="C:cell outer membrane"/>
    <property type="evidence" value="ECO:0007669"/>
    <property type="project" value="UniProtKB-SubCell"/>
</dbReference>